<evidence type="ECO:0000313" key="9">
    <source>
        <dbReference type="EMBL" id="KAA5537059.1"/>
    </source>
</evidence>
<dbReference type="Pfam" id="PF00557">
    <property type="entry name" value="Peptidase_M24"/>
    <property type="match status" value="1"/>
</dbReference>
<evidence type="ECO:0000256" key="2">
    <source>
        <dbReference type="ARBA" id="ARBA00022438"/>
    </source>
</evidence>
<comment type="similarity">
    <text evidence="6">Belongs to the peptidase M24A family. Methionine aminopeptidase type 1 subfamily.</text>
</comment>
<dbReference type="GO" id="GO:0070006">
    <property type="term" value="F:metalloaminopeptidase activity"/>
    <property type="evidence" value="ECO:0007669"/>
    <property type="project" value="UniProtKB-UniRule"/>
</dbReference>
<comment type="catalytic activity">
    <reaction evidence="6 7">
        <text>Release of N-terminal amino acids, preferentially methionine, from peptides and arylamides.</text>
        <dbReference type="EC" id="3.4.11.18"/>
    </reaction>
</comment>
<evidence type="ECO:0000256" key="7">
    <source>
        <dbReference type="RuleBase" id="RU003653"/>
    </source>
</evidence>
<dbReference type="GO" id="GO:0006508">
    <property type="term" value="P:proteolysis"/>
    <property type="evidence" value="ECO:0007669"/>
    <property type="project" value="UniProtKB-KW"/>
</dbReference>
<dbReference type="InterPro" id="IPR036005">
    <property type="entry name" value="Creatinase/aminopeptidase-like"/>
</dbReference>
<dbReference type="GO" id="GO:0005829">
    <property type="term" value="C:cytosol"/>
    <property type="evidence" value="ECO:0007669"/>
    <property type="project" value="TreeGrafter"/>
</dbReference>
<evidence type="ECO:0000256" key="3">
    <source>
        <dbReference type="ARBA" id="ARBA00022670"/>
    </source>
</evidence>
<dbReference type="HAMAP" id="MF_01974">
    <property type="entry name" value="MetAP_1"/>
    <property type="match status" value="1"/>
</dbReference>
<keyword evidence="10" id="KW-1185">Reference proteome</keyword>
<comment type="caution">
    <text evidence="9">The sequence shown here is derived from an EMBL/GenBank/DDBJ whole genome shotgun (WGS) entry which is preliminary data.</text>
</comment>
<dbReference type="PANTHER" id="PTHR43330">
    <property type="entry name" value="METHIONINE AMINOPEPTIDASE"/>
    <property type="match status" value="1"/>
</dbReference>
<feature type="binding site" evidence="6">
    <location>
        <position position="82"/>
    </location>
    <ligand>
        <name>substrate</name>
    </ligand>
</feature>
<comment type="function">
    <text evidence="1 6">Removes the N-terminal methionine from nascent proteins. The N-terminal methionine is often cleaved when the second residue in the primary sequence is small and uncharged (Met-Ala-, Cys, Gly, Pro, Ser, Thr, or Val). Requires deformylation of the N(alpha)-formylated initiator methionine before it can be hydrolyzed.</text>
</comment>
<comment type="cofactor">
    <cofactor evidence="6">
        <name>Co(2+)</name>
        <dbReference type="ChEBI" id="CHEBI:48828"/>
    </cofactor>
    <cofactor evidence="6">
        <name>Zn(2+)</name>
        <dbReference type="ChEBI" id="CHEBI:29105"/>
    </cofactor>
    <cofactor evidence="6">
        <name>Mn(2+)</name>
        <dbReference type="ChEBI" id="CHEBI:29035"/>
    </cofactor>
    <cofactor evidence="6">
        <name>Fe(2+)</name>
        <dbReference type="ChEBI" id="CHEBI:29033"/>
    </cofactor>
    <text evidence="6">Binds 2 divalent metal cations per subunit. Has a high-affinity and a low affinity metal-binding site. The true nature of the physiological cofactor is under debate. The enzyme is active with cobalt, zinc, manganese or divalent iron ions. Most likely, methionine aminopeptidases function as mononuclear Fe(2+)-metalloproteases under physiological conditions, and the catalytically relevant metal-binding site has been assigned to the histidine-containing high-affinity site.</text>
</comment>
<dbReference type="CDD" id="cd01086">
    <property type="entry name" value="MetAP1"/>
    <property type="match status" value="1"/>
</dbReference>
<reference evidence="9 10" key="1">
    <citation type="submission" date="2019-09" db="EMBL/GenBank/DDBJ databases">
        <title>Genome sequence and assembly of Taibaiella sp.</title>
        <authorList>
            <person name="Chhetri G."/>
        </authorList>
    </citation>
    <scope>NUCLEOTIDE SEQUENCE [LARGE SCALE GENOMIC DNA]</scope>
    <source>
        <strain evidence="9 10">KVB11</strain>
    </source>
</reference>
<evidence type="ECO:0000256" key="6">
    <source>
        <dbReference type="HAMAP-Rule" id="MF_01974"/>
    </source>
</evidence>
<dbReference type="GO" id="GO:0004239">
    <property type="term" value="F:initiator methionyl aminopeptidase activity"/>
    <property type="evidence" value="ECO:0007669"/>
    <property type="project" value="UniProtKB-UniRule"/>
</dbReference>
<keyword evidence="5 6" id="KW-0378">Hydrolase</keyword>
<dbReference type="GO" id="GO:0046872">
    <property type="term" value="F:metal ion binding"/>
    <property type="evidence" value="ECO:0007669"/>
    <property type="project" value="UniProtKB-UniRule"/>
</dbReference>
<dbReference type="Gene3D" id="3.90.230.10">
    <property type="entry name" value="Creatinase/methionine aminopeptidase superfamily"/>
    <property type="match status" value="1"/>
</dbReference>
<dbReference type="EC" id="3.4.11.18" evidence="6 7"/>
<evidence type="ECO:0000259" key="8">
    <source>
        <dbReference type="Pfam" id="PF00557"/>
    </source>
</evidence>
<feature type="binding site" evidence="6">
    <location>
        <position position="110"/>
    </location>
    <ligand>
        <name>a divalent metal cation</name>
        <dbReference type="ChEBI" id="CHEBI:60240"/>
        <label>1</label>
    </ligand>
</feature>
<dbReference type="InterPro" id="IPR002467">
    <property type="entry name" value="Pept_M24A_MAP1"/>
</dbReference>
<gene>
    <name evidence="6 9" type="primary">map</name>
    <name evidence="9" type="ORF">F0919_05130</name>
</gene>
<evidence type="ECO:0000256" key="1">
    <source>
        <dbReference type="ARBA" id="ARBA00002521"/>
    </source>
</evidence>
<organism evidence="9 10">
    <name type="scientific">Taibaiella lutea</name>
    <dbReference type="NCBI Taxonomy" id="2608001"/>
    <lineage>
        <taxon>Bacteria</taxon>
        <taxon>Pseudomonadati</taxon>
        <taxon>Bacteroidota</taxon>
        <taxon>Chitinophagia</taxon>
        <taxon>Chitinophagales</taxon>
        <taxon>Chitinophagaceae</taxon>
        <taxon>Taibaiella</taxon>
    </lineage>
</organism>
<dbReference type="PANTHER" id="PTHR43330:SF27">
    <property type="entry name" value="METHIONINE AMINOPEPTIDASE"/>
    <property type="match status" value="1"/>
</dbReference>
<dbReference type="EMBL" id="VWSH01000001">
    <property type="protein sequence ID" value="KAA5537059.1"/>
    <property type="molecule type" value="Genomic_DNA"/>
</dbReference>
<feature type="binding site" evidence="6">
    <location>
        <position position="110"/>
    </location>
    <ligand>
        <name>a divalent metal cation</name>
        <dbReference type="ChEBI" id="CHEBI:60240"/>
        <label>2</label>
        <note>catalytic</note>
    </ligand>
</feature>
<keyword evidence="4 6" id="KW-0479">Metal-binding</keyword>
<keyword evidence="2 6" id="KW-0031">Aminopeptidase</keyword>
<evidence type="ECO:0000256" key="5">
    <source>
        <dbReference type="ARBA" id="ARBA00022801"/>
    </source>
</evidence>
<dbReference type="InterPro" id="IPR001714">
    <property type="entry name" value="Pept_M24_MAP"/>
</dbReference>
<feature type="binding site" evidence="6">
    <location>
        <position position="174"/>
    </location>
    <ligand>
        <name>a divalent metal cation</name>
        <dbReference type="ChEBI" id="CHEBI:60240"/>
        <label>2</label>
        <note>catalytic</note>
    </ligand>
</feature>
<comment type="subunit">
    <text evidence="6">Monomer.</text>
</comment>
<feature type="binding site" evidence="6">
    <location>
        <position position="181"/>
    </location>
    <ligand>
        <name>substrate</name>
    </ligand>
</feature>
<evidence type="ECO:0000256" key="4">
    <source>
        <dbReference type="ARBA" id="ARBA00022723"/>
    </source>
</evidence>
<name>A0A5M6CV33_9BACT</name>
<feature type="domain" description="Peptidase M24" evidence="8">
    <location>
        <begin position="15"/>
        <end position="244"/>
    </location>
</feature>
<dbReference type="SUPFAM" id="SSF55920">
    <property type="entry name" value="Creatinase/aminopeptidase"/>
    <property type="match status" value="1"/>
</dbReference>
<feature type="binding site" evidence="6">
    <location>
        <position position="238"/>
    </location>
    <ligand>
        <name>a divalent metal cation</name>
        <dbReference type="ChEBI" id="CHEBI:60240"/>
        <label>1</label>
    </ligand>
</feature>
<feature type="binding site" evidence="6">
    <location>
        <position position="99"/>
    </location>
    <ligand>
        <name>a divalent metal cation</name>
        <dbReference type="ChEBI" id="CHEBI:60240"/>
        <label>1</label>
    </ligand>
</feature>
<dbReference type="Proteomes" id="UP000323632">
    <property type="component" value="Unassembled WGS sequence"/>
</dbReference>
<dbReference type="AlphaFoldDB" id="A0A5M6CV33"/>
<accession>A0A5M6CV33</accession>
<keyword evidence="3 6" id="KW-0645">Protease</keyword>
<proteinExistence type="inferred from homology"/>
<sequence>MKLNYKTNEEVEIQRHSCLMVGATLTEVAKIIRPGIKTIELDKLAETFIRDNGGVPSFKNYGHPSNPFPYSLCISVNEVVVHGFPSEYELKDGDIVSVDCGFYKNGFHGDHAYTFAIGDVDQKVLDLIRVTKESVYLGCQQAITGNRTGDIAFAIENHTNKKHGYGVVRELVGHGVGREMHEDPQVPNYGKRGSGKRLQENQVLAVEPMINLGTRHIYTADDGWTIVTEDGLPSVHFEHDVCVRKGKADILSDYTPIEKAEKANTNLNSSYYTL</sequence>
<feature type="binding site" evidence="6">
    <location>
        <position position="207"/>
    </location>
    <ligand>
        <name>a divalent metal cation</name>
        <dbReference type="ChEBI" id="CHEBI:60240"/>
        <label>2</label>
        <note>catalytic</note>
    </ligand>
</feature>
<protein>
    <recommendedName>
        <fullName evidence="6 7">Methionine aminopeptidase</fullName>
        <shortName evidence="6">MAP</shortName>
        <shortName evidence="6">MetAP</shortName>
        <ecNumber evidence="6 7">3.4.11.18</ecNumber>
    </recommendedName>
    <alternativeName>
        <fullName evidence="6">Peptidase M</fullName>
    </alternativeName>
</protein>
<evidence type="ECO:0000313" key="10">
    <source>
        <dbReference type="Proteomes" id="UP000323632"/>
    </source>
</evidence>
<dbReference type="PRINTS" id="PR00599">
    <property type="entry name" value="MAPEPTIDASE"/>
</dbReference>
<dbReference type="NCBIfam" id="TIGR00500">
    <property type="entry name" value="met_pdase_I"/>
    <property type="match status" value="1"/>
</dbReference>
<feature type="binding site" evidence="6">
    <location>
        <position position="238"/>
    </location>
    <ligand>
        <name>a divalent metal cation</name>
        <dbReference type="ChEBI" id="CHEBI:60240"/>
        <label>2</label>
        <note>catalytic</note>
    </ligand>
</feature>
<dbReference type="InterPro" id="IPR000994">
    <property type="entry name" value="Pept_M24"/>
</dbReference>